<dbReference type="EMBL" id="JADKIO010000006">
    <property type="protein sequence ID" value="MBK9796338.1"/>
    <property type="molecule type" value="Genomic_DNA"/>
</dbReference>
<reference evidence="1" key="1">
    <citation type="submission" date="2020-10" db="EMBL/GenBank/DDBJ databases">
        <title>Connecting structure to function with the recovery of over 1000 high-quality activated sludge metagenome-assembled genomes encoding full-length rRNA genes using long-read sequencing.</title>
        <authorList>
            <person name="Singleton C.M."/>
            <person name="Petriglieri F."/>
            <person name="Kristensen J.M."/>
            <person name="Kirkegaard R.H."/>
            <person name="Michaelsen T.Y."/>
            <person name="Andersen M.H."/>
            <person name="Karst S.M."/>
            <person name="Dueholm M.S."/>
            <person name="Nielsen P.H."/>
            <person name="Albertsen M."/>
        </authorList>
    </citation>
    <scope>NUCLEOTIDE SEQUENCE</scope>
    <source>
        <strain evidence="1">Skiv_18-Q3-R9-52_MAXAC.067</strain>
    </source>
</reference>
<accession>A0A9D7XI53</accession>
<sequence>MNHEEAFAKSFLPSEKRARFIQSLAQPRKRKELLSQLNRHLPYLPAYATELPGEQDFPDALEKLLLGRGAGPTCHVLGEGLKADGRELPLREALLQVCLQRSGAILSCLPGRLAYYRPEAPAPGILLERIQP</sequence>
<organism evidence="1 2">
    <name type="scientific">Candidatus Geothrix skivensis</name>
    <dbReference type="NCBI Taxonomy" id="2954439"/>
    <lineage>
        <taxon>Bacteria</taxon>
        <taxon>Pseudomonadati</taxon>
        <taxon>Acidobacteriota</taxon>
        <taxon>Holophagae</taxon>
        <taxon>Holophagales</taxon>
        <taxon>Holophagaceae</taxon>
        <taxon>Geothrix</taxon>
    </lineage>
</organism>
<name>A0A9D7XI53_9BACT</name>
<evidence type="ECO:0000313" key="1">
    <source>
        <dbReference type="EMBL" id="MBK9796338.1"/>
    </source>
</evidence>
<comment type="caution">
    <text evidence="1">The sequence shown here is derived from an EMBL/GenBank/DDBJ whole genome shotgun (WGS) entry which is preliminary data.</text>
</comment>
<evidence type="ECO:0000313" key="2">
    <source>
        <dbReference type="Proteomes" id="UP000886657"/>
    </source>
</evidence>
<dbReference type="AlphaFoldDB" id="A0A9D7XI53"/>
<gene>
    <name evidence="1" type="ORF">IPP58_07545</name>
</gene>
<dbReference type="Proteomes" id="UP000886657">
    <property type="component" value="Unassembled WGS sequence"/>
</dbReference>
<proteinExistence type="predicted"/>
<protein>
    <submittedName>
        <fullName evidence="1">Uncharacterized protein</fullName>
    </submittedName>
</protein>